<feature type="domain" description="Sulfatase N-terminal" evidence="8">
    <location>
        <begin position="395"/>
        <end position="610"/>
    </location>
</feature>
<reference evidence="9 10" key="1">
    <citation type="submission" date="2019-08" db="EMBL/GenBank/DDBJ databases">
        <authorList>
            <person name="Peeters C."/>
        </authorList>
    </citation>
    <scope>NUCLEOTIDE SEQUENCE [LARGE SCALE GENOMIC DNA]</scope>
    <source>
        <strain evidence="9 10">LMG 20602</strain>
    </source>
</reference>
<feature type="transmembrane region" description="Helical" evidence="7">
    <location>
        <begin position="73"/>
        <end position="92"/>
    </location>
</feature>
<dbReference type="InterPro" id="IPR017850">
    <property type="entry name" value="Alkaline_phosphatase_core_sf"/>
</dbReference>
<keyword evidence="4 7" id="KW-1133">Transmembrane helix</keyword>
<feature type="compositionally biased region" description="Basic and acidic residues" evidence="6">
    <location>
        <begin position="255"/>
        <end position="289"/>
    </location>
</feature>
<dbReference type="InterPro" id="IPR000917">
    <property type="entry name" value="Sulfatase_N"/>
</dbReference>
<evidence type="ECO:0000256" key="1">
    <source>
        <dbReference type="ARBA" id="ARBA00004651"/>
    </source>
</evidence>
<evidence type="ECO:0000256" key="4">
    <source>
        <dbReference type="ARBA" id="ARBA00022989"/>
    </source>
</evidence>
<evidence type="ECO:0000256" key="3">
    <source>
        <dbReference type="ARBA" id="ARBA00022692"/>
    </source>
</evidence>
<evidence type="ECO:0000313" key="10">
    <source>
        <dbReference type="Proteomes" id="UP000366065"/>
    </source>
</evidence>
<evidence type="ECO:0000256" key="6">
    <source>
        <dbReference type="SAM" id="MobiDB-lite"/>
    </source>
</evidence>
<sequence>MSMTCAGNLLIRLFGVATLAPGVGSQTNAHEWMTWFWYGFRYDLLLVSWGMAVWLLPLAILRVKYASTPLARTAFMAGVIAWFVIPNALALAEHDYLRHFGEPFGANFFSVLDGDTSATMNATTHLLPIAMALTSAACLGATQAWCTFRCALVPEREATWRDAIAQVLVVSTVLIVGWGRPSARLVDPAGISVARDPVLDDLLVNTPVRLILVLRQVWELSREDLSPEPAGQAAQRALRAHGFADAAALVKALRGDESGKHDKPDGHDDSVDDPDATRPADAEPTHAPDEDPTAVLLRAPWHRTPPSERLAAHPPHVVFGLMAGWGGYGLSLDADGFPIAGAMRRHLDAGWWFRHAVAARADTFSTIEHLLVNSGSASSLLAGVNRPVAFESAAVRPFQQHGYRTVFVYGGARTWHNIERVMRRQGFDDVVTQADIVARYPRADTGNDGVYDGYLWRYVHDMLEEADAKGQPLFVFALTTSNRQPFNVPDDAATGPFDLTKGWRESPADAAEREARQRGVRAYRYAMDALGDFIDRLKYSPMSSHTILAATGDHRAPQWHDQDNAFLSPFEQYHVPIYLRVPPAYAPSGRLRLDDFVGHRDIFPTLYRLALSDAAYVGFGEPLFGAVPQPRRYAVAQQRYLFSTAGARDLRSGVTYAHAEEGDPALLRQQAVDANTSLALADWYGQMQRRETSVAGGK</sequence>
<dbReference type="Pfam" id="PF00884">
    <property type="entry name" value="Sulfatase"/>
    <property type="match status" value="1"/>
</dbReference>
<gene>
    <name evidence="9" type="ORF">PCA20602_03249</name>
</gene>
<feature type="region of interest" description="Disordered" evidence="6">
    <location>
        <begin position="255"/>
        <end position="293"/>
    </location>
</feature>
<keyword evidence="5 7" id="KW-0472">Membrane</keyword>
<comment type="subcellular location">
    <subcellularLocation>
        <location evidence="1">Cell membrane</location>
        <topology evidence="1">Multi-pass membrane protein</topology>
    </subcellularLocation>
</comment>
<protein>
    <recommendedName>
        <fullName evidence="8">Sulfatase N-terminal domain-containing protein</fullName>
    </recommendedName>
</protein>
<evidence type="ECO:0000256" key="5">
    <source>
        <dbReference type="ARBA" id="ARBA00023136"/>
    </source>
</evidence>
<dbReference type="PANTHER" id="PTHR47371">
    <property type="entry name" value="LIPOTEICHOIC ACID SYNTHASE"/>
    <property type="match status" value="1"/>
</dbReference>
<proteinExistence type="predicted"/>
<feature type="transmembrane region" description="Helical" evidence="7">
    <location>
        <begin position="35"/>
        <end position="61"/>
    </location>
</feature>
<keyword evidence="3 7" id="KW-0812">Transmembrane</keyword>
<organism evidence="9 10">
    <name type="scientific">Pandoraea capi</name>
    <dbReference type="NCBI Taxonomy" id="2508286"/>
    <lineage>
        <taxon>Bacteria</taxon>
        <taxon>Pseudomonadati</taxon>
        <taxon>Pseudomonadota</taxon>
        <taxon>Betaproteobacteria</taxon>
        <taxon>Burkholderiales</taxon>
        <taxon>Burkholderiaceae</taxon>
        <taxon>Pandoraea</taxon>
    </lineage>
</organism>
<dbReference type="InterPro" id="IPR050448">
    <property type="entry name" value="OpgB/LTA_synthase_biosynth"/>
</dbReference>
<dbReference type="EMBL" id="CABPRV010000007">
    <property type="protein sequence ID" value="VVE23136.1"/>
    <property type="molecule type" value="Genomic_DNA"/>
</dbReference>
<keyword evidence="10" id="KW-1185">Reference proteome</keyword>
<evidence type="ECO:0000256" key="2">
    <source>
        <dbReference type="ARBA" id="ARBA00022475"/>
    </source>
</evidence>
<comment type="caution">
    <text evidence="9">The sequence shown here is derived from an EMBL/GenBank/DDBJ whole genome shotgun (WGS) entry which is preliminary data.</text>
</comment>
<keyword evidence="2" id="KW-1003">Cell membrane</keyword>
<dbReference type="SUPFAM" id="SSF53649">
    <property type="entry name" value="Alkaline phosphatase-like"/>
    <property type="match status" value="1"/>
</dbReference>
<evidence type="ECO:0000256" key="7">
    <source>
        <dbReference type="SAM" id="Phobius"/>
    </source>
</evidence>
<evidence type="ECO:0000313" key="9">
    <source>
        <dbReference type="EMBL" id="VVE23136.1"/>
    </source>
</evidence>
<dbReference type="Proteomes" id="UP000366065">
    <property type="component" value="Unassembled WGS sequence"/>
</dbReference>
<dbReference type="PANTHER" id="PTHR47371:SF3">
    <property type="entry name" value="PHOSPHOGLYCEROL TRANSFERASE I"/>
    <property type="match status" value="1"/>
</dbReference>
<dbReference type="CDD" id="cd16015">
    <property type="entry name" value="LTA_synthase"/>
    <property type="match status" value="1"/>
</dbReference>
<dbReference type="Gene3D" id="3.40.720.10">
    <property type="entry name" value="Alkaline Phosphatase, subunit A"/>
    <property type="match status" value="1"/>
</dbReference>
<accession>A0ABY6W3S1</accession>
<evidence type="ECO:0000259" key="8">
    <source>
        <dbReference type="Pfam" id="PF00884"/>
    </source>
</evidence>
<name>A0ABY6W3S1_9BURK</name>